<dbReference type="SUPFAM" id="SSF51735">
    <property type="entry name" value="NAD(P)-binding Rossmann-fold domains"/>
    <property type="match status" value="1"/>
</dbReference>
<name>A0A6B0YXD0_9CHLR</name>
<dbReference type="InterPro" id="IPR051317">
    <property type="entry name" value="Gfo/Idh/MocA_oxidoreduct"/>
</dbReference>
<sequence>MFPDLQPADYQPVLPSDLRFGIGFVGCGNIVLRSQMPAYKRAGYRVVACCDKTVEKARNIAANFDDPLVTTDVEELLSHPDVQIVDLAVHAYQRLPLVEQIAASGKHIFSQKPLAPSLREAERIVEICRDAGVTLMVNHQARWAPPHRALRLLVERGVLGHVYAVTHLHRAYQDYGWYAEHEDFNVVDHGIHYIDLSRYFSGYTPLRVKATTAMVPGQKAVSPMIYTILFEYEESSQIMTTLHFNNIVSAPALHDHLWFLDGTRGSALLSNPMGTAKLSLSLKDSPEQVQTFDIAGTWGYEGFAGSMGEMLRALEEEREPECSGRDNLESIRMAVAAVESANSGESVGLGR</sequence>
<dbReference type="Pfam" id="PF01408">
    <property type="entry name" value="GFO_IDH_MocA"/>
    <property type="match status" value="1"/>
</dbReference>
<evidence type="ECO:0000259" key="4">
    <source>
        <dbReference type="Pfam" id="PF02894"/>
    </source>
</evidence>
<dbReference type="Gene3D" id="3.30.360.10">
    <property type="entry name" value="Dihydrodipicolinate Reductase, domain 2"/>
    <property type="match status" value="1"/>
</dbReference>
<dbReference type="PANTHER" id="PTHR43708:SF5">
    <property type="entry name" value="CONSERVED EXPRESSED OXIDOREDUCTASE (EUROFUNG)-RELATED"/>
    <property type="match status" value="1"/>
</dbReference>
<protein>
    <submittedName>
        <fullName evidence="5">Gfo/Idh/MocA family oxidoreductase</fullName>
    </submittedName>
</protein>
<feature type="domain" description="Gfo/Idh/MocA-like oxidoreductase N-terminal" evidence="3">
    <location>
        <begin position="20"/>
        <end position="139"/>
    </location>
</feature>
<reference evidence="5" key="1">
    <citation type="submission" date="2019-09" db="EMBL/GenBank/DDBJ databases">
        <title>Characterisation of the sponge microbiome using genome-centric metagenomics.</title>
        <authorList>
            <person name="Engelberts J.P."/>
            <person name="Robbins S.J."/>
            <person name="De Goeij J.M."/>
            <person name="Aranda M."/>
            <person name="Bell S.C."/>
            <person name="Webster N.S."/>
        </authorList>
    </citation>
    <scope>NUCLEOTIDE SEQUENCE</scope>
    <source>
        <strain evidence="5">SB0664_bin_27</strain>
    </source>
</reference>
<dbReference type="AlphaFoldDB" id="A0A6B0YXD0"/>
<dbReference type="Gene3D" id="3.40.50.720">
    <property type="entry name" value="NAD(P)-binding Rossmann-like Domain"/>
    <property type="match status" value="1"/>
</dbReference>
<dbReference type="PANTHER" id="PTHR43708">
    <property type="entry name" value="CONSERVED EXPRESSED OXIDOREDUCTASE (EUROFUNG)"/>
    <property type="match status" value="1"/>
</dbReference>
<comment type="similarity">
    <text evidence="1">Belongs to the Gfo/Idh/MocA family.</text>
</comment>
<keyword evidence="2" id="KW-0560">Oxidoreductase</keyword>
<evidence type="ECO:0000256" key="1">
    <source>
        <dbReference type="ARBA" id="ARBA00010928"/>
    </source>
</evidence>
<evidence type="ECO:0000313" key="5">
    <source>
        <dbReference type="EMBL" id="MXY95730.1"/>
    </source>
</evidence>
<dbReference type="SUPFAM" id="SSF55347">
    <property type="entry name" value="Glyceraldehyde-3-phosphate dehydrogenase-like, C-terminal domain"/>
    <property type="match status" value="1"/>
</dbReference>
<feature type="domain" description="Gfo/Idh/MocA-like oxidoreductase C-terminal" evidence="4">
    <location>
        <begin position="153"/>
        <end position="349"/>
    </location>
</feature>
<organism evidence="5">
    <name type="scientific">Caldilineaceae bacterium SB0664_bin_27</name>
    <dbReference type="NCBI Taxonomy" id="2605260"/>
    <lineage>
        <taxon>Bacteria</taxon>
        <taxon>Bacillati</taxon>
        <taxon>Chloroflexota</taxon>
        <taxon>Caldilineae</taxon>
        <taxon>Caldilineales</taxon>
        <taxon>Caldilineaceae</taxon>
    </lineage>
</organism>
<proteinExistence type="inferred from homology"/>
<evidence type="ECO:0000259" key="3">
    <source>
        <dbReference type="Pfam" id="PF01408"/>
    </source>
</evidence>
<dbReference type="Pfam" id="PF02894">
    <property type="entry name" value="GFO_IDH_MocA_C"/>
    <property type="match status" value="1"/>
</dbReference>
<dbReference type="EMBL" id="VXRG01000169">
    <property type="protein sequence ID" value="MXY95730.1"/>
    <property type="molecule type" value="Genomic_DNA"/>
</dbReference>
<dbReference type="InterPro" id="IPR004104">
    <property type="entry name" value="Gfo/Idh/MocA-like_OxRdtase_C"/>
</dbReference>
<dbReference type="GO" id="GO:0016491">
    <property type="term" value="F:oxidoreductase activity"/>
    <property type="evidence" value="ECO:0007669"/>
    <property type="project" value="UniProtKB-KW"/>
</dbReference>
<accession>A0A6B0YXD0</accession>
<gene>
    <name evidence="5" type="ORF">F4Y42_20010</name>
</gene>
<dbReference type="GO" id="GO:0000166">
    <property type="term" value="F:nucleotide binding"/>
    <property type="evidence" value="ECO:0007669"/>
    <property type="project" value="InterPro"/>
</dbReference>
<evidence type="ECO:0000256" key="2">
    <source>
        <dbReference type="ARBA" id="ARBA00023002"/>
    </source>
</evidence>
<dbReference type="InterPro" id="IPR000683">
    <property type="entry name" value="Gfo/Idh/MocA-like_OxRdtase_N"/>
</dbReference>
<dbReference type="InterPro" id="IPR036291">
    <property type="entry name" value="NAD(P)-bd_dom_sf"/>
</dbReference>
<comment type="caution">
    <text evidence="5">The sequence shown here is derived from an EMBL/GenBank/DDBJ whole genome shotgun (WGS) entry which is preliminary data.</text>
</comment>